<dbReference type="RefSeq" id="WP_154282391.1">
    <property type="nucleotide sequence ID" value="NZ_JBHUJQ010000001.1"/>
</dbReference>
<feature type="transmembrane region" description="Helical" evidence="7">
    <location>
        <begin position="184"/>
        <end position="207"/>
    </location>
</feature>
<evidence type="ECO:0000256" key="6">
    <source>
        <dbReference type="SAM" id="MobiDB-lite"/>
    </source>
</evidence>
<comment type="subcellular location">
    <subcellularLocation>
        <location evidence="1">Cell membrane</location>
        <topology evidence="1">Multi-pass membrane protein</topology>
    </subcellularLocation>
</comment>
<dbReference type="GO" id="GO:0005886">
    <property type="term" value="C:plasma membrane"/>
    <property type="evidence" value="ECO:0007669"/>
    <property type="project" value="UniProtKB-SubCell"/>
</dbReference>
<evidence type="ECO:0000313" key="8">
    <source>
        <dbReference type="EMBL" id="MRX77980.1"/>
    </source>
</evidence>
<feature type="transmembrane region" description="Helical" evidence="7">
    <location>
        <begin position="333"/>
        <end position="355"/>
    </location>
</feature>
<evidence type="ECO:0000256" key="3">
    <source>
        <dbReference type="ARBA" id="ARBA00022692"/>
    </source>
</evidence>
<evidence type="ECO:0000256" key="5">
    <source>
        <dbReference type="ARBA" id="ARBA00023136"/>
    </source>
</evidence>
<feature type="region of interest" description="Disordered" evidence="6">
    <location>
        <begin position="124"/>
        <end position="149"/>
    </location>
</feature>
<feature type="transmembrane region" description="Helical" evidence="7">
    <location>
        <begin position="367"/>
        <end position="390"/>
    </location>
</feature>
<feature type="transmembrane region" description="Helical" evidence="7">
    <location>
        <begin position="247"/>
        <end position="265"/>
    </location>
</feature>
<name>A0A7K0G3I2_9SPHI</name>
<keyword evidence="5 7" id="KW-0472">Membrane</keyword>
<dbReference type="AlphaFoldDB" id="A0A7K0G3I2"/>
<keyword evidence="4 7" id="KW-1133">Transmembrane helix</keyword>
<evidence type="ECO:0000256" key="4">
    <source>
        <dbReference type="ARBA" id="ARBA00022989"/>
    </source>
</evidence>
<evidence type="ECO:0000256" key="1">
    <source>
        <dbReference type="ARBA" id="ARBA00004651"/>
    </source>
</evidence>
<dbReference type="OrthoDB" id="9797028at2"/>
<dbReference type="NCBIfam" id="TIGR00765">
    <property type="entry name" value="yihY_not_rbn"/>
    <property type="match status" value="1"/>
</dbReference>
<keyword evidence="3 7" id="KW-0812">Transmembrane</keyword>
<keyword evidence="9" id="KW-1185">Reference proteome</keyword>
<evidence type="ECO:0000256" key="7">
    <source>
        <dbReference type="SAM" id="Phobius"/>
    </source>
</evidence>
<dbReference type="Pfam" id="PF03631">
    <property type="entry name" value="Virul_fac_BrkB"/>
    <property type="match status" value="1"/>
</dbReference>
<evidence type="ECO:0000256" key="2">
    <source>
        <dbReference type="ARBA" id="ARBA00022475"/>
    </source>
</evidence>
<sequence length="464" mass="51301">METKKNKNINDIVAFDERREDIETQIKQSDERLQESVKKIKSFDLKPIKDSITNLPWQSDLDTADDLRQKFLPRMTSKILNATILRKSGFFKRMILSTAASLTVKKALKKSPVNTAPILHAPVDQPRGKIAMPSREPENSAPDEKPEPEAEEKIKLSFKGIFAVLKSAFDGFADHKITKLSGSLAYYTVFSMGPLLVVIISLCSIFYEKEAAQGKVFEQLKDFLGNDTALQLQSLISSAAIGDKGTIAFIIGLVTLLVGATSIFADIQDSINTIWGIKPKPKRGWLKMLQNRFLSFSVIVSLGFLLVVSLAVTAVLDGFNTRLQAKFSDVSVIVFYILNLVITFGVITAIFGVIFKVLPDANIKWRDVVSGAAVTGILFIIGKFGISFYISKTDAGGTYGAAGSLVILLLWTYYSSIILYFGAEFTKSYALAYGSEIRPNHYAVGIKEVEMEQENSSLQQTQNQ</sequence>
<gene>
    <name evidence="8" type="ORF">GJU39_18020</name>
</gene>
<dbReference type="PANTHER" id="PTHR30213">
    <property type="entry name" value="INNER MEMBRANE PROTEIN YHJD"/>
    <property type="match status" value="1"/>
</dbReference>
<evidence type="ECO:0000313" key="9">
    <source>
        <dbReference type="Proteomes" id="UP000487757"/>
    </source>
</evidence>
<feature type="compositionally biased region" description="Basic and acidic residues" evidence="6">
    <location>
        <begin position="135"/>
        <end position="149"/>
    </location>
</feature>
<keyword evidence="2" id="KW-1003">Cell membrane</keyword>
<reference evidence="8 9" key="1">
    <citation type="submission" date="2019-11" db="EMBL/GenBank/DDBJ databases">
        <title>Pedobacter petrophilus genome.</title>
        <authorList>
            <person name="Feldbauer M.J."/>
            <person name="Newman J.D."/>
        </authorList>
    </citation>
    <scope>NUCLEOTIDE SEQUENCE [LARGE SCALE GENOMIC DNA]</scope>
    <source>
        <strain evidence="8 9">LMG 29686</strain>
    </source>
</reference>
<organism evidence="8 9">
    <name type="scientific">Pedobacter petrophilus</name>
    <dbReference type="NCBI Taxonomy" id="1908241"/>
    <lineage>
        <taxon>Bacteria</taxon>
        <taxon>Pseudomonadati</taxon>
        <taxon>Bacteroidota</taxon>
        <taxon>Sphingobacteriia</taxon>
        <taxon>Sphingobacteriales</taxon>
        <taxon>Sphingobacteriaceae</taxon>
        <taxon>Pedobacter</taxon>
    </lineage>
</organism>
<proteinExistence type="predicted"/>
<comment type="caution">
    <text evidence="8">The sequence shown here is derived from an EMBL/GenBank/DDBJ whole genome shotgun (WGS) entry which is preliminary data.</text>
</comment>
<dbReference type="PANTHER" id="PTHR30213:SF1">
    <property type="entry name" value="INNER MEMBRANE PROTEIN YHJD"/>
    <property type="match status" value="1"/>
</dbReference>
<protein>
    <submittedName>
        <fullName evidence="8">YihY family inner membrane protein</fullName>
    </submittedName>
</protein>
<feature type="transmembrane region" description="Helical" evidence="7">
    <location>
        <begin position="402"/>
        <end position="423"/>
    </location>
</feature>
<feature type="transmembrane region" description="Helical" evidence="7">
    <location>
        <begin position="293"/>
        <end position="313"/>
    </location>
</feature>
<dbReference type="InterPro" id="IPR017039">
    <property type="entry name" value="Virul_fac_BrkB"/>
</dbReference>
<dbReference type="EMBL" id="WKKH01000036">
    <property type="protein sequence ID" value="MRX77980.1"/>
    <property type="molecule type" value="Genomic_DNA"/>
</dbReference>
<dbReference type="Proteomes" id="UP000487757">
    <property type="component" value="Unassembled WGS sequence"/>
</dbReference>
<accession>A0A7K0G3I2</accession>